<reference evidence="1 2" key="1">
    <citation type="journal article" date="2017" name="Elife">
        <title>Extensive horizontal gene transfer in cheese-associated bacteria.</title>
        <authorList>
            <person name="Bonham K.S."/>
            <person name="Wolfe B.E."/>
            <person name="Dutton R.J."/>
        </authorList>
    </citation>
    <scope>NUCLEOTIDE SEQUENCE [LARGE SCALE GENOMIC DNA]</scope>
    <source>
        <strain evidence="1 2">900_6</strain>
    </source>
</reference>
<name>A0A2A3ZAB0_BREAU</name>
<evidence type="ECO:0000313" key="2">
    <source>
        <dbReference type="Proteomes" id="UP000217720"/>
    </source>
</evidence>
<dbReference type="InterPro" id="IPR036388">
    <property type="entry name" value="WH-like_DNA-bd_sf"/>
</dbReference>
<evidence type="ECO:0008006" key="3">
    <source>
        <dbReference type="Google" id="ProtNLM"/>
    </source>
</evidence>
<sequence length="61" mass="6860">MIPLLFESKKMDSTPRKINPQLRARCVRLMRDHAQEYPTLTAATAAVAHREGVSHESVRSG</sequence>
<gene>
    <name evidence="1" type="ORF">CIK62_18070</name>
</gene>
<dbReference type="EMBL" id="NRGO01000038">
    <property type="protein sequence ID" value="PCC48516.1"/>
    <property type="molecule type" value="Genomic_DNA"/>
</dbReference>
<accession>A0A2A3ZAB0</accession>
<dbReference type="Proteomes" id="UP000217720">
    <property type="component" value="Unassembled WGS sequence"/>
</dbReference>
<dbReference type="Gene3D" id="1.10.10.10">
    <property type="entry name" value="Winged helix-like DNA-binding domain superfamily/Winged helix DNA-binding domain"/>
    <property type="match status" value="1"/>
</dbReference>
<organism evidence="1 2">
    <name type="scientific">Brevibacterium aurantiacum</name>
    <dbReference type="NCBI Taxonomy" id="273384"/>
    <lineage>
        <taxon>Bacteria</taxon>
        <taxon>Bacillati</taxon>
        <taxon>Actinomycetota</taxon>
        <taxon>Actinomycetes</taxon>
        <taxon>Micrococcales</taxon>
        <taxon>Brevibacteriaceae</taxon>
        <taxon>Brevibacterium</taxon>
    </lineage>
</organism>
<proteinExistence type="predicted"/>
<evidence type="ECO:0000313" key="1">
    <source>
        <dbReference type="EMBL" id="PCC48516.1"/>
    </source>
</evidence>
<comment type="caution">
    <text evidence="1">The sequence shown here is derived from an EMBL/GenBank/DDBJ whole genome shotgun (WGS) entry which is preliminary data.</text>
</comment>
<dbReference type="AlphaFoldDB" id="A0A2A3ZAB0"/>
<protein>
    <recommendedName>
        <fullName evidence="3">Transposase</fullName>
    </recommendedName>
</protein>